<evidence type="ECO:0000313" key="6">
    <source>
        <dbReference type="Proteomes" id="UP001220964"/>
    </source>
</evidence>
<protein>
    <submittedName>
        <fullName evidence="5">Nitroreductase</fullName>
    </submittedName>
</protein>
<dbReference type="GO" id="GO:0016491">
    <property type="term" value="F:oxidoreductase activity"/>
    <property type="evidence" value="ECO:0007669"/>
    <property type="project" value="UniProtKB-KW"/>
</dbReference>
<dbReference type="CDD" id="cd02136">
    <property type="entry name" value="PnbA_NfnB-like"/>
    <property type="match status" value="1"/>
</dbReference>
<reference evidence="5" key="1">
    <citation type="submission" date="2023-03" db="EMBL/GenBank/DDBJ databases">
        <title>Multiphase analysis and comparison of six strains from genera Psychromarinibacter, Lutimaribacter, and Maritimibacter, including a novel species: Psychromarinibacter sediminicola sp. nov.</title>
        <authorList>
            <person name="Wang Y.-H."/>
            <person name="Ye M.-Q."/>
            <person name="Du Z.-J."/>
        </authorList>
    </citation>
    <scope>NUCLEOTIDE SEQUENCE</scope>
    <source>
        <strain evidence="5">C21-152</strain>
    </source>
</reference>
<dbReference type="RefSeq" id="WP_275569313.1">
    <property type="nucleotide sequence ID" value="NZ_JARGYC010000079.1"/>
</dbReference>
<dbReference type="InterPro" id="IPR000415">
    <property type="entry name" value="Nitroreductase-like"/>
</dbReference>
<keyword evidence="3" id="KW-0560">Oxidoreductase</keyword>
<gene>
    <name evidence="5" type="ORF">P1J78_20810</name>
</gene>
<keyword evidence="6" id="KW-1185">Reference proteome</keyword>
<name>A0AAE3TC18_9RHOB</name>
<keyword evidence="1" id="KW-0285">Flavoprotein</keyword>
<dbReference type="InterPro" id="IPR050627">
    <property type="entry name" value="Nitroreductase/BluB"/>
</dbReference>
<sequence>MSEIDTLEALLHRRHSCRAFRPEPVPDAVIDRIVTAAGRVPSWCNAQPWHLALCAPDETDRLREALYAAAAQGGHAPDIPFPAAYTGRYKTRRSVCGWALYEAVGVEKGDRAASARQMLENFRFFGAPHFGLVTTEAELGAYGVLDCGAFVTAFTLAAEALGVASIAQAAVAGHAPLLRDWFGLPENRQVVCGLSFGYEDANAPANGFRTERAPLDEILERR</sequence>
<dbReference type="InterPro" id="IPR029479">
    <property type="entry name" value="Nitroreductase"/>
</dbReference>
<comment type="caution">
    <text evidence="5">The sequence shown here is derived from an EMBL/GenBank/DDBJ whole genome shotgun (WGS) entry which is preliminary data.</text>
</comment>
<feature type="domain" description="Nitroreductase" evidence="4">
    <location>
        <begin position="13"/>
        <end position="198"/>
    </location>
</feature>
<keyword evidence="2" id="KW-0288">FMN</keyword>
<dbReference type="AlphaFoldDB" id="A0AAE3TC18"/>
<dbReference type="PANTHER" id="PTHR23026">
    <property type="entry name" value="NADPH NITROREDUCTASE"/>
    <property type="match status" value="1"/>
</dbReference>
<evidence type="ECO:0000256" key="2">
    <source>
        <dbReference type="ARBA" id="ARBA00022643"/>
    </source>
</evidence>
<dbReference type="Gene3D" id="3.40.109.10">
    <property type="entry name" value="NADH Oxidase"/>
    <property type="match status" value="1"/>
</dbReference>
<accession>A0AAE3TC18</accession>
<evidence type="ECO:0000259" key="4">
    <source>
        <dbReference type="Pfam" id="PF00881"/>
    </source>
</evidence>
<organism evidence="5 6">
    <name type="scientific">Psychromarinibacter sediminicola</name>
    <dbReference type="NCBI Taxonomy" id="3033385"/>
    <lineage>
        <taxon>Bacteria</taxon>
        <taxon>Pseudomonadati</taxon>
        <taxon>Pseudomonadota</taxon>
        <taxon>Alphaproteobacteria</taxon>
        <taxon>Rhodobacterales</taxon>
        <taxon>Paracoccaceae</taxon>
        <taxon>Psychromarinibacter</taxon>
    </lineage>
</organism>
<dbReference type="Proteomes" id="UP001220964">
    <property type="component" value="Unassembled WGS sequence"/>
</dbReference>
<dbReference type="PANTHER" id="PTHR23026:SF90">
    <property type="entry name" value="IODOTYROSINE DEIODINASE 1"/>
    <property type="match status" value="1"/>
</dbReference>
<dbReference type="EMBL" id="JARGYC010000079">
    <property type="protein sequence ID" value="MDF0603190.1"/>
    <property type="molecule type" value="Genomic_DNA"/>
</dbReference>
<proteinExistence type="predicted"/>
<dbReference type="Pfam" id="PF00881">
    <property type="entry name" value="Nitroreductase"/>
    <property type="match status" value="1"/>
</dbReference>
<evidence type="ECO:0000256" key="1">
    <source>
        <dbReference type="ARBA" id="ARBA00022630"/>
    </source>
</evidence>
<evidence type="ECO:0000256" key="3">
    <source>
        <dbReference type="ARBA" id="ARBA00023002"/>
    </source>
</evidence>
<evidence type="ECO:0000313" key="5">
    <source>
        <dbReference type="EMBL" id="MDF0603190.1"/>
    </source>
</evidence>
<dbReference type="SUPFAM" id="SSF55469">
    <property type="entry name" value="FMN-dependent nitroreductase-like"/>
    <property type="match status" value="1"/>
</dbReference>